<proteinExistence type="predicted"/>
<evidence type="ECO:0000313" key="2">
    <source>
        <dbReference type="EMBL" id="RDE18116.1"/>
    </source>
</evidence>
<keyword evidence="1" id="KW-0472">Membrane</keyword>
<keyword evidence="1" id="KW-0812">Transmembrane</keyword>
<comment type="caution">
    <text evidence="2">The sequence shown here is derived from an EMBL/GenBank/DDBJ whole genome shotgun (WGS) entry which is preliminary data.</text>
</comment>
<evidence type="ECO:0000313" key="3">
    <source>
        <dbReference type="Proteomes" id="UP000253769"/>
    </source>
</evidence>
<keyword evidence="1" id="KW-1133">Transmembrane helix</keyword>
<sequence length="93" mass="10135">MRLSKGFQSWLTRQTENPRRNLNRVLAGATLFFAGLGLIYYAEKALPSSLTQEITALVGLACLAGGGILAAIGYLSLSLLRIIRFISNDPDQH</sequence>
<dbReference type="OrthoDB" id="6199229at2"/>
<keyword evidence="3" id="KW-1185">Reference proteome</keyword>
<dbReference type="AlphaFoldDB" id="A0A369WBW4"/>
<gene>
    <name evidence="2" type="ORF">DV711_18545</name>
</gene>
<reference evidence="2 3" key="1">
    <citation type="submission" date="2018-07" db="EMBL/GenBank/DDBJ databases">
        <title>Motiliproteus coralliicola sp. nov., a bacterium isolated from Coral.</title>
        <authorList>
            <person name="Wang G."/>
        </authorList>
    </citation>
    <scope>NUCLEOTIDE SEQUENCE [LARGE SCALE GENOMIC DNA]</scope>
    <source>
        <strain evidence="2 3">C34</strain>
    </source>
</reference>
<name>A0A369WBW4_9GAMM</name>
<dbReference type="EMBL" id="QQOH01000006">
    <property type="protein sequence ID" value="RDE18116.1"/>
    <property type="molecule type" value="Genomic_DNA"/>
</dbReference>
<organism evidence="2 3">
    <name type="scientific">Motiliproteus coralliicola</name>
    <dbReference type="NCBI Taxonomy" id="2283196"/>
    <lineage>
        <taxon>Bacteria</taxon>
        <taxon>Pseudomonadati</taxon>
        <taxon>Pseudomonadota</taxon>
        <taxon>Gammaproteobacteria</taxon>
        <taxon>Oceanospirillales</taxon>
        <taxon>Oceanospirillaceae</taxon>
        <taxon>Motiliproteus</taxon>
    </lineage>
</organism>
<feature type="transmembrane region" description="Helical" evidence="1">
    <location>
        <begin position="54"/>
        <end position="77"/>
    </location>
</feature>
<feature type="transmembrane region" description="Helical" evidence="1">
    <location>
        <begin position="21"/>
        <end position="42"/>
    </location>
</feature>
<evidence type="ECO:0000256" key="1">
    <source>
        <dbReference type="SAM" id="Phobius"/>
    </source>
</evidence>
<accession>A0A369WBW4</accession>
<protein>
    <submittedName>
        <fullName evidence="2">Uncharacterized protein</fullName>
    </submittedName>
</protein>
<dbReference type="Proteomes" id="UP000253769">
    <property type="component" value="Unassembled WGS sequence"/>
</dbReference>
<dbReference type="RefSeq" id="WP_114697237.1">
    <property type="nucleotide sequence ID" value="NZ_QQOH01000006.1"/>
</dbReference>